<dbReference type="AlphaFoldDB" id="A0A6M3KUK7"/>
<evidence type="ECO:0000313" key="1">
    <source>
        <dbReference type="EMBL" id="QJA85787.1"/>
    </source>
</evidence>
<reference evidence="1" key="1">
    <citation type="submission" date="2020-03" db="EMBL/GenBank/DDBJ databases">
        <title>The deep terrestrial virosphere.</title>
        <authorList>
            <person name="Holmfeldt K."/>
            <person name="Nilsson E."/>
            <person name="Simone D."/>
            <person name="Lopez-Fernandez M."/>
            <person name="Wu X."/>
            <person name="de Brujin I."/>
            <person name="Lundin D."/>
            <person name="Andersson A."/>
            <person name="Bertilsson S."/>
            <person name="Dopson M."/>
        </authorList>
    </citation>
    <scope>NUCLEOTIDE SEQUENCE</scope>
    <source>
        <strain evidence="1">MM415B02176</strain>
    </source>
</reference>
<organism evidence="1">
    <name type="scientific">viral metagenome</name>
    <dbReference type="NCBI Taxonomy" id="1070528"/>
    <lineage>
        <taxon>unclassified sequences</taxon>
        <taxon>metagenomes</taxon>
        <taxon>organismal metagenomes</taxon>
    </lineage>
</organism>
<dbReference type="EMBL" id="MT142595">
    <property type="protein sequence ID" value="QJA85787.1"/>
    <property type="molecule type" value="Genomic_DNA"/>
</dbReference>
<sequence>MGKAEVRYGHVEGPGKGREVPVKAACYFNRQGGKFVRMTEGSASMCATVGNLPAGWLETSKDDAGKAGWSPSSGDVAFMIYANDQDVFEMPAEEGVASLAASQIGLMFRFAMTGATYNLVQKARVANTTASPLEVVDVDTVNRTVKVRVHPRYRQ</sequence>
<proteinExistence type="predicted"/>
<name>A0A6M3KUK7_9ZZZZ</name>
<gene>
    <name evidence="1" type="ORF">MM415B02176_0008</name>
</gene>
<accession>A0A6M3KUK7</accession>
<protein>
    <submittedName>
        <fullName evidence="1">Uncharacterized protein</fullName>
    </submittedName>
</protein>